<evidence type="ECO:0000313" key="2">
    <source>
        <dbReference type="EMBL" id="CAB4162281.1"/>
    </source>
</evidence>
<dbReference type="EMBL" id="LR796737">
    <property type="protein sequence ID" value="CAB4162281.1"/>
    <property type="molecule type" value="Genomic_DNA"/>
</dbReference>
<name>A0A6J5NYJ6_9CAUD</name>
<proteinExistence type="predicted"/>
<sequence>MEPYEAKDITMTEYKSYKILPNYPHNNEEALPLIWTCNACGNDAPVQVPYNSLDNGLELHGFSGNYGGFTDQIFQNNIPEFYAKDRAHFCHDCCVKLFKTFPYLAKALGINSGEGHHPTQDKSDNPEPCCPYSWKFGQSNPMVATWDEDHHFLTWKELSDNV</sequence>
<gene>
    <name evidence="1" type="ORF">UFOVP436_28</name>
    <name evidence="2" type="ORF">UFOVP784_28</name>
</gene>
<evidence type="ECO:0000313" key="1">
    <source>
        <dbReference type="EMBL" id="CAB4142707.1"/>
    </source>
</evidence>
<organism evidence="2">
    <name type="scientific">uncultured Caudovirales phage</name>
    <dbReference type="NCBI Taxonomy" id="2100421"/>
    <lineage>
        <taxon>Viruses</taxon>
        <taxon>Duplodnaviria</taxon>
        <taxon>Heunggongvirae</taxon>
        <taxon>Uroviricota</taxon>
        <taxon>Caudoviricetes</taxon>
        <taxon>Peduoviridae</taxon>
        <taxon>Maltschvirus</taxon>
        <taxon>Maltschvirus maltsch</taxon>
    </lineage>
</organism>
<reference evidence="2" key="1">
    <citation type="submission" date="2020-04" db="EMBL/GenBank/DDBJ databases">
        <authorList>
            <person name="Chiriac C."/>
            <person name="Salcher M."/>
            <person name="Ghai R."/>
            <person name="Kavagutti S V."/>
        </authorList>
    </citation>
    <scope>NUCLEOTIDE SEQUENCE</scope>
</reference>
<accession>A0A6J5NYJ6</accession>
<dbReference type="EMBL" id="LR796418">
    <property type="protein sequence ID" value="CAB4142707.1"/>
    <property type="molecule type" value="Genomic_DNA"/>
</dbReference>
<protein>
    <submittedName>
        <fullName evidence="2">Uncharacterized protein</fullName>
    </submittedName>
</protein>